<comment type="caution">
    <text evidence="1">The sequence shown here is derived from an EMBL/GenBank/DDBJ whole genome shotgun (WGS) entry which is preliminary data.</text>
</comment>
<evidence type="ECO:0000313" key="2">
    <source>
        <dbReference type="Proteomes" id="UP000299102"/>
    </source>
</evidence>
<sequence>MSTSTTYKLNVGTLQTWSGRAVLWSTDCSTKWSGCSSELPHSYRTETYRCEVTTAVMFRLVRNKTADFAADGGVCSGGARGCAPYLGCEKDRYTSHHTPPLSSPFLLTPPPYTLIPSLAAA</sequence>
<accession>A0A4C1W515</accession>
<gene>
    <name evidence="1" type="ORF">EVAR_25911_1</name>
</gene>
<organism evidence="1 2">
    <name type="scientific">Eumeta variegata</name>
    <name type="common">Bagworm moth</name>
    <name type="synonym">Eumeta japonica</name>
    <dbReference type="NCBI Taxonomy" id="151549"/>
    <lineage>
        <taxon>Eukaryota</taxon>
        <taxon>Metazoa</taxon>
        <taxon>Ecdysozoa</taxon>
        <taxon>Arthropoda</taxon>
        <taxon>Hexapoda</taxon>
        <taxon>Insecta</taxon>
        <taxon>Pterygota</taxon>
        <taxon>Neoptera</taxon>
        <taxon>Endopterygota</taxon>
        <taxon>Lepidoptera</taxon>
        <taxon>Glossata</taxon>
        <taxon>Ditrysia</taxon>
        <taxon>Tineoidea</taxon>
        <taxon>Psychidae</taxon>
        <taxon>Oiketicinae</taxon>
        <taxon>Eumeta</taxon>
    </lineage>
</organism>
<dbReference type="Proteomes" id="UP000299102">
    <property type="component" value="Unassembled WGS sequence"/>
</dbReference>
<evidence type="ECO:0000313" key="1">
    <source>
        <dbReference type="EMBL" id="GBP45205.1"/>
    </source>
</evidence>
<name>A0A4C1W515_EUMVA</name>
<dbReference type="EMBL" id="BGZK01000466">
    <property type="protein sequence ID" value="GBP45205.1"/>
    <property type="molecule type" value="Genomic_DNA"/>
</dbReference>
<keyword evidence="2" id="KW-1185">Reference proteome</keyword>
<reference evidence="1 2" key="1">
    <citation type="journal article" date="2019" name="Commun. Biol.">
        <title>The bagworm genome reveals a unique fibroin gene that provides high tensile strength.</title>
        <authorList>
            <person name="Kono N."/>
            <person name="Nakamura H."/>
            <person name="Ohtoshi R."/>
            <person name="Tomita M."/>
            <person name="Numata K."/>
            <person name="Arakawa K."/>
        </authorList>
    </citation>
    <scope>NUCLEOTIDE SEQUENCE [LARGE SCALE GENOMIC DNA]</scope>
</reference>
<protein>
    <submittedName>
        <fullName evidence="1">Uncharacterized protein</fullName>
    </submittedName>
</protein>
<proteinExistence type="predicted"/>
<dbReference type="AlphaFoldDB" id="A0A4C1W515"/>